<protein>
    <submittedName>
        <fullName evidence="2">RCG28045</fullName>
    </submittedName>
</protein>
<keyword evidence="1" id="KW-0732">Signal</keyword>
<organism evidence="2 3">
    <name type="scientific">Rattus norvegicus</name>
    <name type="common">Rat</name>
    <dbReference type="NCBI Taxonomy" id="10116"/>
    <lineage>
        <taxon>Eukaryota</taxon>
        <taxon>Metazoa</taxon>
        <taxon>Chordata</taxon>
        <taxon>Craniata</taxon>
        <taxon>Vertebrata</taxon>
        <taxon>Euteleostomi</taxon>
        <taxon>Mammalia</taxon>
        <taxon>Eutheria</taxon>
        <taxon>Euarchontoglires</taxon>
        <taxon>Glires</taxon>
        <taxon>Rodentia</taxon>
        <taxon>Myomorpha</taxon>
        <taxon>Muroidea</taxon>
        <taxon>Muridae</taxon>
        <taxon>Murinae</taxon>
        <taxon>Rattus</taxon>
    </lineage>
</organism>
<reference evidence="3" key="1">
    <citation type="submission" date="2005-09" db="EMBL/GenBank/DDBJ databases">
        <authorList>
            <person name="Mural R.J."/>
            <person name="Li P.W."/>
            <person name="Adams M.D."/>
            <person name="Amanatides P.G."/>
            <person name="Baden-Tillson H."/>
            <person name="Barnstead M."/>
            <person name="Chin S.H."/>
            <person name="Dew I."/>
            <person name="Evans C.A."/>
            <person name="Ferriera S."/>
            <person name="Flanigan M."/>
            <person name="Fosler C."/>
            <person name="Glodek A."/>
            <person name="Gu Z."/>
            <person name="Holt R.A."/>
            <person name="Jennings D."/>
            <person name="Kraft C.L."/>
            <person name="Lu F."/>
            <person name="Nguyen T."/>
            <person name="Nusskern D.R."/>
            <person name="Pfannkoch C.M."/>
            <person name="Sitter C."/>
            <person name="Sutton G.G."/>
            <person name="Venter J.C."/>
            <person name="Wang Z."/>
            <person name="Woodage T."/>
            <person name="Zheng X.H."/>
            <person name="Zhong F."/>
        </authorList>
    </citation>
    <scope>NUCLEOTIDE SEQUENCE [LARGE SCALE GENOMIC DNA]</scope>
    <source>
        <strain>BN</strain>
        <strain evidence="3">Sprague-Dawley</strain>
    </source>
</reference>
<evidence type="ECO:0000313" key="3">
    <source>
        <dbReference type="Proteomes" id="UP000234681"/>
    </source>
</evidence>
<proteinExistence type="predicted"/>
<feature type="chain" id="PRO_5039913700" evidence="1">
    <location>
        <begin position="22"/>
        <end position="69"/>
    </location>
</feature>
<dbReference type="AlphaFoldDB" id="A6IDZ8"/>
<dbReference type="EMBL" id="CH473959">
    <property type="protein sequence ID" value="EDM15085.1"/>
    <property type="molecule type" value="Genomic_DNA"/>
</dbReference>
<name>A6IDZ8_RAT</name>
<feature type="signal peptide" evidence="1">
    <location>
        <begin position="1"/>
        <end position="21"/>
    </location>
</feature>
<gene>
    <name evidence="2" type="ORF">rCG_28045</name>
</gene>
<sequence length="69" mass="7769">MKIHYCFLVLLFLGLLSNSGSEDSHKVNSTLKCKTQMSCVSENPNGKCSDVQKVELCVLRLSRIHQQQT</sequence>
<evidence type="ECO:0000313" key="2">
    <source>
        <dbReference type="EMBL" id="EDM15085.1"/>
    </source>
</evidence>
<dbReference type="Proteomes" id="UP000234681">
    <property type="component" value="Chromosome 4"/>
</dbReference>
<evidence type="ECO:0000256" key="1">
    <source>
        <dbReference type="SAM" id="SignalP"/>
    </source>
</evidence>
<accession>A6IDZ8</accession>